<dbReference type="GO" id="GO:0006635">
    <property type="term" value="P:fatty acid beta-oxidation"/>
    <property type="evidence" value="ECO:0007669"/>
    <property type="project" value="TreeGrafter"/>
</dbReference>
<dbReference type="GO" id="GO:0005739">
    <property type="term" value="C:mitochondrion"/>
    <property type="evidence" value="ECO:0007669"/>
    <property type="project" value="TreeGrafter"/>
</dbReference>
<dbReference type="AlphaFoldDB" id="A0A9K3LEE5"/>
<dbReference type="EMBL" id="JAGRRH010000013">
    <property type="protein sequence ID" value="KAG7360935.1"/>
    <property type="molecule type" value="Genomic_DNA"/>
</dbReference>
<comment type="similarity">
    <text evidence="1">Belongs to the enoyl-CoA hydratase/isomerase family.</text>
</comment>
<dbReference type="FunFam" id="3.90.226.10:FF:000009">
    <property type="entry name" value="Carnitinyl-CoA dehydratase"/>
    <property type="match status" value="1"/>
</dbReference>
<evidence type="ECO:0000256" key="1">
    <source>
        <dbReference type="ARBA" id="ARBA00005254"/>
    </source>
</evidence>
<dbReference type="GO" id="GO:0016836">
    <property type="term" value="F:hydro-lyase activity"/>
    <property type="evidence" value="ECO:0007669"/>
    <property type="project" value="UniProtKB-ARBA"/>
</dbReference>
<dbReference type="FunFam" id="1.10.12.10:FF:000001">
    <property type="entry name" value="Probable enoyl-CoA hydratase, mitochondrial"/>
    <property type="match status" value="1"/>
</dbReference>
<evidence type="ECO:0000313" key="3">
    <source>
        <dbReference type="EMBL" id="KAG7360935.1"/>
    </source>
</evidence>
<gene>
    <name evidence="3" type="ORF">IV203_036034</name>
</gene>
<dbReference type="OrthoDB" id="410701at2759"/>
<organism evidence="3 4">
    <name type="scientific">Nitzschia inconspicua</name>
    <dbReference type="NCBI Taxonomy" id="303405"/>
    <lineage>
        <taxon>Eukaryota</taxon>
        <taxon>Sar</taxon>
        <taxon>Stramenopiles</taxon>
        <taxon>Ochrophyta</taxon>
        <taxon>Bacillariophyta</taxon>
        <taxon>Bacillariophyceae</taxon>
        <taxon>Bacillariophycidae</taxon>
        <taxon>Bacillariales</taxon>
        <taxon>Bacillariaceae</taxon>
        <taxon>Nitzschia</taxon>
    </lineage>
</organism>
<dbReference type="InterPro" id="IPR001753">
    <property type="entry name" value="Enoyl-CoA_hydra/iso"/>
</dbReference>
<dbReference type="Proteomes" id="UP000693970">
    <property type="component" value="Unassembled WGS sequence"/>
</dbReference>
<dbReference type="Pfam" id="PF00378">
    <property type="entry name" value="ECH_1"/>
    <property type="match status" value="1"/>
</dbReference>
<proteinExistence type="inferred from homology"/>
<dbReference type="PANTHER" id="PTHR11941">
    <property type="entry name" value="ENOYL-COA HYDRATASE-RELATED"/>
    <property type="match status" value="1"/>
</dbReference>
<protein>
    <submittedName>
        <fullName evidence="3">Enoyl-CoA hydratase</fullName>
    </submittedName>
</protein>
<reference evidence="3" key="2">
    <citation type="submission" date="2021-04" db="EMBL/GenBank/DDBJ databases">
        <authorList>
            <person name="Podell S."/>
        </authorList>
    </citation>
    <scope>NUCLEOTIDE SEQUENCE</scope>
    <source>
        <strain evidence="3">Hildebrandi</strain>
    </source>
</reference>
<dbReference type="CDD" id="cd06558">
    <property type="entry name" value="crotonase-like"/>
    <property type="match status" value="1"/>
</dbReference>
<name>A0A9K3LEE5_9STRA</name>
<keyword evidence="4" id="KW-1185">Reference proteome</keyword>
<accession>A0A9K3LEE5</accession>
<reference evidence="3" key="1">
    <citation type="journal article" date="2021" name="Sci. Rep.">
        <title>Diploid genomic architecture of Nitzschia inconspicua, an elite biomass production diatom.</title>
        <authorList>
            <person name="Oliver A."/>
            <person name="Podell S."/>
            <person name="Pinowska A."/>
            <person name="Traller J.C."/>
            <person name="Smith S.R."/>
            <person name="McClure R."/>
            <person name="Beliaev A."/>
            <person name="Bohutskyi P."/>
            <person name="Hill E.A."/>
            <person name="Rabines A."/>
            <person name="Zheng H."/>
            <person name="Allen L.Z."/>
            <person name="Kuo A."/>
            <person name="Grigoriev I.V."/>
            <person name="Allen A.E."/>
            <person name="Hazlebeck D."/>
            <person name="Allen E.E."/>
        </authorList>
    </citation>
    <scope>NUCLEOTIDE SEQUENCE</scope>
    <source>
        <strain evidence="3">Hildebrandi</strain>
    </source>
</reference>
<comment type="caution">
    <text evidence="3">The sequence shown here is derived from an EMBL/GenBank/DDBJ whole genome shotgun (WGS) entry which is preliminary data.</text>
</comment>
<evidence type="ECO:0000256" key="2">
    <source>
        <dbReference type="ARBA" id="ARBA00023239"/>
    </source>
</evidence>
<evidence type="ECO:0000313" key="4">
    <source>
        <dbReference type="Proteomes" id="UP000693970"/>
    </source>
</evidence>
<keyword evidence="2" id="KW-0456">Lyase</keyword>
<sequence>MATIVLKHRDLWKGIRSTSWAQSIPRFYGTSMLVFPRKGSVPSGYTPPINLTHPHQSLRMSPLTNIAASSDPQILMETIPLHSHKNETNHEKSGPCIAKLTLNRPKANAMGKEFIQTLQELLNCLEEKESNDDLKSIPRSVVITSWSPKVFSAGADLKERALMTQEEAADFVTLLRSTMERVARLPMPVICAIEGVAVGGGLELALAADLRIVGANAILGLPETSLAIIPGAGGTQRLPRLIGAARAKEIIWTARKLNAQEAFKLGLVEQVVPVGDATATAVEMGLRIANNGPIAVKASKESIDRGLECKNIYDALEVERQCYAKVLPTQDRLEGLAAFREGRNPRYNGI</sequence>
<dbReference type="PANTHER" id="PTHR11941:SF171">
    <property type="entry name" value="SD19268P"/>
    <property type="match status" value="1"/>
</dbReference>